<dbReference type="EMBL" id="KN822181">
    <property type="protein sequence ID" value="KIM53433.1"/>
    <property type="molecule type" value="Genomic_DNA"/>
</dbReference>
<keyword evidence="2" id="KW-1185">Reference proteome</keyword>
<dbReference type="HOGENOM" id="CLU_041572_0_0_1"/>
<evidence type="ECO:0000313" key="2">
    <source>
        <dbReference type="Proteomes" id="UP000053989"/>
    </source>
</evidence>
<dbReference type="OrthoDB" id="18412at2759"/>
<name>A0A0C2YUV7_9AGAM</name>
<sequence>MTDTNICHADSASANELFKRLTMEERDRFFSALRDPASDIAQSLLASTELDQPLQAPWWELPDVPSNDQKATAVRYGHMPPLLEVPQGVIKWDPASPPLLYNICAILLAYAYATRHFSMSRLASPGNDPQDQREARRLIARAVPFIADRRSRVLHITLSDAVTNIWSRLDLGSTQHSTMAILLKDVFHLLRLRKVVVTEDLPDADAPQPALVLDHPRGCALMALSDLTVLFEGDTAEGCKQRAGNHVTMKIMYYAGHLLAVPSSILDAVADEAFSRSSSFSKK</sequence>
<gene>
    <name evidence="1" type="ORF">SCLCIDRAFT_11592</name>
</gene>
<dbReference type="Proteomes" id="UP000053989">
    <property type="component" value="Unassembled WGS sequence"/>
</dbReference>
<evidence type="ECO:0000313" key="1">
    <source>
        <dbReference type="EMBL" id="KIM53433.1"/>
    </source>
</evidence>
<dbReference type="AlphaFoldDB" id="A0A0C2YUV7"/>
<dbReference type="STRING" id="1036808.A0A0C2YUV7"/>
<accession>A0A0C2YUV7</accession>
<proteinExistence type="predicted"/>
<dbReference type="InParanoid" id="A0A0C2YUV7"/>
<reference evidence="1 2" key="1">
    <citation type="submission" date="2014-04" db="EMBL/GenBank/DDBJ databases">
        <authorList>
            <consortium name="DOE Joint Genome Institute"/>
            <person name="Kuo A."/>
            <person name="Kohler A."/>
            <person name="Nagy L.G."/>
            <person name="Floudas D."/>
            <person name="Copeland A."/>
            <person name="Barry K.W."/>
            <person name="Cichocki N."/>
            <person name="Veneault-Fourrey C."/>
            <person name="LaButti K."/>
            <person name="Lindquist E.A."/>
            <person name="Lipzen A."/>
            <person name="Lundell T."/>
            <person name="Morin E."/>
            <person name="Murat C."/>
            <person name="Sun H."/>
            <person name="Tunlid A."/>
            <person name="Henrissat B."/>
            <person name="Grigoriev I.V."/>
            <person name="Hibbett D.S."/>
            <person name="Martin F."/>
            <person name="Nordberg H.P."/>
            <person name="Cantor M.N."/>
            <person name="Hua S.X."/>
        </authorList>
    </citation>
    <scope>NUCLEOTIDE SEQUENCE [LARGE SCALE GENOMIC DNA]</scope>
    <source>
        <strain evidence="1 2">Foug A</strain>
    </source>
</reference>
<organism evidence="1 2">
    <name type="scientific">Scleroderma citrinum Foug A</name>
    <dbReference type="NCBI Taxonomy" id="1036808"/>
    <lineage>
        <taxon>Eukaryota</taxon>
        <taxon>Fungi</taxon>
        <taxon>Dikarya</taxon>
        <taxon>Basidiomycota</taxon>
        <taxon>Agaricomycotina</taxon>
        <taxon>Agaricomycetes</taxon>
        <taxon>Agaricomycetidae</taxon>
        <taxon>Boletales</taxon>
        <taxon>Sclerodermatineae</taxon>
        <taxon>Sclerodermataceae</taxon>
        <taxon>Scleroderma</taxon>
    </lineage>
</organism>
<reference evidence="2" key="2">
    <citation type="submission" date="2015-01" db="EMBL/GenBank/DDBJ databases">
        <title>Evolutionary Origins and Diversification of the Mycorrhizal Mutualists.</title>
        <authorList>
            <consortium name="DOE Joint Genome Institute"/>
            <consortium name="Mycorrhizal Genomics Consortium"/>
            <person name="Kohler A."/>
            <person name="Kuo A."/>
            <person name="Nagy L.G."/>
            <person name="Floudas D."/>
            <person name="Copeland A."/>
            <person name="Barry K.W."/>
            <person name="Cichocki N."/>
            <person name="Veneault-Fourrey C."/>
            <person name="LaButti K."/>
            <person name="Lindquist E.A."/>
            <person name="Lipzen A."/>
            <person name="Lundell T."/>
            <person name="Morin E."/>
            <person name="Murat C."/>
            <person name="Riley R."/>
            <person name="Ohm R."/>
            <person name="Sun H."/>
            <person name="Tunlid A."/>
            <person name="Henrissat B."/>
            <person name="Grigoriev I.V."/>
            <person name="Hibbett D.S."/>
            <person name="Martin F."/>
        </authorList>
    </citation>
    <scope>NUCLEOTIDE SEQUENCE [LARGE SCALE GENOMIC DNA]</scope>
    <source>
        <strain evidence="2">Foug A</strain>
    </source>
</reference>
<protein>
    <submittedName>
        <fullName evidence="1">Uncharacterized protein</fullName>
    </submittedName>
</protein>